<keyword evidence="3" id="KW-1185">Reference proteome</keyword>
<dbReference type="EMBL" id="PGFJ01000001">
    <property type="protein sequence ID" value="PJJ84277.1"/>
    <property type="molecule type" value="Genomic_DNA"/>
</dbReference>
<evidence type="ECO:0000259" key="1">
    <source>
        <dbReference type="Pfam" id="PF18962"/>
    </source>
</evidence>
<name>A0A2H9VTX4_9SPHI</name>
<proteinExistence type="predicted"/>
<dbReference type="InterPro" id="IPR026444">
    <property type="entry name" value="Secre_tail"/>
</dbReference>
<gene>
    <name evidence="2" type="ORF">CLV57_1288</name>
</gene>
<dbReference type="Proteomes" id="UP000242687">
    <property type="component" value="Unassembled WGS sequence"/>
</dbReference>
<sequence length="1262" mass="135140">MRGDTLCPMQKKIFCNLLACTLTIGFTFCFTKLLAQSYDQTNTPREYYFNPFTSATPGTPSTYFPGCGSVIPSNATIGMVTSGGISGNTLSSLALNQVGYLQWSFMSNTGAGGISLGNRVWEWEFDYRNVGGTTAPGDATNNITASTSTATDSWRYWLIASSYVSTNNTLGLYVTVSGTSLKLMMKYNAANTAKDNGISIPLPLSTDTYQIRIVKNATGAYYIFVLNKTTNTLSSYTNGGGGYNIGNYDSIDLNTYNYSFLECSTTTANRFQWDNFNFYQQKLEYIPITGADKGITTAIYPGIVDAIPYGVNVNIRGDIFIGRFVCKATGDSQALFESGALWKTTSAVLSTASPASKITDLSVYNNGTSQVNLPSSEKYYSTGNSDGTTTNVINYFLVLKGRNPFYSSFPSSISWSVSSTADDNYAQQYTNSVTPINPTTAGTTAPASPSGNVYDWIGSDASWTTAGTWKKNLNTSTDVPSSNSDIVRIGVVAYTGSNQPNTGGSRTMNKLFFGSYNTPVLTLANNSALTVSNGIEVQTNANATITDGNNGNNNTTITISGGTSSVASGATLTLTNGGTFSNSSAFTSQGTINTTNDFTNTSTGSFTATAGTVRFNRNGDQTITNSNTTKPVVFYNLSLGSTSGNRTKTLSGNQFAVAAGGIITMSGTTTFATSNLLTLNSDVTGTAGVAAIPSGASVTGIVTVQRYFSGGNISKRGWRLLSTPVNNSSSIPVTSSATANFNSLKTNLPITGTGGSANGWDQPTGYTANGATILVYNNAGRGTFTSPTSLATGTVKVGQGFYFYFRGNNSNILGKLIKTGGSFSAPEADVVGLQSGTLNQQNFTYTLQKGGTGFNLVGNPYPSSITIVDSALTGTTGFVYTYTPGGNSVTTNTLPVTIASGQGFFVKANKDVSSIAFSESLKSNGQPLTLLMGAPVKEALAGNIRLQMVQDSSNYDFAQLRFSKDYIENYLDTEDADDLNGSGQNVFFGATTADKYQVAIASQPLNEKKTSVFLSVNSNASGNFTINKLDVSNIPDKYDVWLMDHFKTDSINLRVNSAYNFSVDKTNPLTFGDTRFEVVITLKKLPPYQLASFTGNRSKGQNILHWKTQNEYTYTYFELERSLDNKTFEGVNNSMSTAKGDYGFVDKTASNSLVYYRLKQTDIYGTTYTSIVIIKPEDNKDQVFSLYPNPVSNFLMFDVKEDVKGSISMAIYNSVGLRVLSSLHNSKTGQENLTSLLPGNYTVELIDNTSKKRLASTKFVKL</sequence>
<dbReference type="Pfam" id="PF18962">
    <property type="entry name" value="Por_Secre_tail"/>
    <property type="match status" value="1"/>
</dbReference>
<evidence type="ECO:0000313" key="3">
    <source>
        <dbReference type="Proteomes" id="UP000242687"/>
    </source>
</evidence>
<reference evidence="2 3" key="1">
    <citation type="submission" date="2017-11" db="EMBL/GenBank/DDBJ databases">
        <title>Genomic Encyclopedia of Archaeal and Bacterial Type Strains, Phase II (KMG-II): From Individual Species to Whole Genera.</title>
        <authorList>
            <person name="Goeker M."/>
        </authorList>
    </citation>
    <scope>NUCLEOTIDE SEQUENCE [LARGE SCALE GENOMIC DNA]</scope>
    <source>
        <strain evidence="2 3">DSM 28175</strain>
    </source>
</reference>
<protein>
    <recommendedName>
        <fullName evidence="1">Secretion system C-terminal sorting domain-containing protein</fullName>
    </recommendedName>
</protein>
<dbReference type="AlphaFoldDB" id="A0A2H9VTX4"/>
<dbReference type="NCBIfam" id="TIGR04183">
    <property type="entry name" value="Por_Secre_tail"/>
    <property type="match status" value="1"/>
</dbReference>
<accession>A0A2H9VTX4</accession>
<organism evidence="2 3">
    <name type="scientific">Mucilaginibacter auburnensis</name>
    <dbReference type="NCBI Taxonomy" id="1457233"/>
    <lineage>
        <taxon>Bacteria</taxon>
        <taxon>Pseudomonadati</taxon>
        <taxon>Bacteroidota</taxon>
        <taxon>Sphingobacteriia</taxon>
        <taxon>Sphingobacteriales</taxon>
        <taxon>Sphingobacteriaceae</taxon>
        <taxon>Mucilaginibacter</taxon>
    </lineage>
</organism>
<evidence type="ECO:0000313" key="2">
    <source>
        <dbReference type="EMBL" id="PJJ84277.1"/>
    </source>
</evidence>
<comment type="caution">
    <text evidence="2">The sequence shown here is derived from an EMBL/GenBank/DDBJ whole genome shotgun (WGS) entry which is preliminary data.</text>
</comment>
<feature type="domain" description="Secretion system C-terminal sorting" evidence="1">
    <location>
        <begin position="1186"/>
        <end position="1251"/>
    </location>
</feature>